<dbReference type="PANTHER" id="PTHR37831">
    <property type="entry name" value="D-RIBOSE PYRANASE"/>
    <property type="match status" value="1"/>
</dbReference>
<dbReference type="InterPro" id="IPR023750">
    <property type="entry name" value="RbsD-like_sf"/>
</dbReference>
<evidence type="ECO:0000256" key="5">
    <source>
        <dbReference type="ARBA" id="ARBA00023277"/>
    </source>
</evidence>
<dbReference type="GO" id="GO:0062193">
    <property type="term" value="F:D-ribose pyranase activity"/>
    <property type="evidence" value="ECO:0007669"/>
    <property type="project" value="UniProtKB-EC"/>
</dbReference>
<dbReference type="EMBL" id="JAGIOE010000001">
    <property type="protein sequence ID" value="MBP2373065.1"/>
    <property type="molecule type" value="Genomic_DNA"/>
</dbReference>
<keyword evidence="3" id="KW-0963">Cytoplasm</keyword>
<gene>
    <name evidence="6" type="ORF">JOF46_000977</name>
</gene>
<dbReference type="InterPro" id="IPR023064">
    <property type="entry name" value="D-ribose_pyranase"/>
</dbReference>
<keyword evidence="4 6" id="KW-0413">Isomerase</keyword>
<keyword evidence="5" id="KW-0119">Carbohydrate metabolism</keyword>
<dbReference type="Proteomes" id="UP000766570">
    <property type="component" value="Unassembled WGS sequence"/>
</dbReference>
<evidence type="ECO:0000256" key="4">
    <source>
        <dbReference type="ARBA" id="ARBA00023235"/>
    </source>
</evidence>
<dbReference type="RefSeq" id="WP_209906295.1">
    <property type="nucleotide sequence ID" value="NZ_BAAAMI010000019.1"/>
</dbReference>
<evidence type="ECO:0000313" key="7">
    <source>
        <dbReference type="Proteomes" id="UP000766570"/>
    </source>
</evidence>
<dbReference type="SUPFAM" id="SSF102546">
    <property type="entry name" value="RbsD-like"/>
    <property type="match status" value="1"/>
</dbReference>
<accession>A0ABS4WA37</accession>
<dbReference type="InterPro" id="IPR007721">
    <property type="entry name" value="RbsD_FucU"/>
</dbReference>
<comment type="catalytic activity">
    <reaction evidence="1">
        <text>beta-D-ribopyranose = beta-D-ribofuranose</text>
        <dbReference type="Rhea" id="RHEA:25432"/>
        <dbReference type="ChEBI" id="CHEBI:27476"/>
        <dbReference type="ChEBI" id="CHEBI:47002"/>
        <dbReference type="EC" id="5.4.99.62"/>
    </reaction>
</comment>
<evidence type="ECO:0000256" key="3">
    <source>
        <dbReference type="ARBA" id="ARBA00022490"/>
    </source>
</evidence>
<comment type="caution">
    <text evidence="6">The sequence shown here is derived from an EMBL/GenBank/DDBJ whole genome shotgun (WGS) entry which is preliminary data.</text>
</comment>
<protein>
    <recommendedName>
        <fullName evidence="2">D-ribose pyranase</fullName>
        <ecNumber evidence="2">5.4.99.62</ecNumber>
    </recommendedName>
</protein>
<evidence type="ECO:0000256" key="1">
    <source>
        <dbReference type="ARBA" id="ARBA00000223"/>
    </source>
</evidence>
<dbReference type="NCBIfam" id="NF008761">
    <property type="entry name" value="PRK11797.1"/>
    <property type="match status" value="1"/>
</dbReference>
<proteinExistence type="predicted"/>
<name>A0ABS4WA37_9MICC</name>
<keyword evidence="7" id="KW-1185">Reference proteome</keyword>
<sequence length="127" mass="13293">MLKTNILNAPLLGALAKLGHTDMVVVADCGLPIPAGPTVIDLALERGLLSFEDVLRVLTGNLVIESSTLASEARGSGVEDLCSNNGLDAGFISHEELKAKLPEAKVVVRTGETTPYANVILHCGVDF</sequence>
<reference evidence="6 7" key="1">
    <citation type="submission" date="2021-03" db="EMBL/GenBank/DDBJ databases">
        <title>Sequencing the genomes of 1000 actinobacteria strains.</title>
        <authorList>
            <person name="Klenk H.-P."/>
        </authorList>
    </citation>
    <scope>NUCLEOTIDE SEQUENCE [LARGE SCALE GENOMIC DNA]</scope>
    <source>
        <strain evidence="6 7">DSM 15454</strain>
    </source>
</reference>
<dbReference type="Gene3D" id="3.40.1650.10">
    <property type="entry name" value="RbsD-like domain"/>
    <property type="match status" value="1"/>
</dbReference>
<evidence type="ECO:0000256" key="2">
    <source>
        <dbReference type="ARBA" id="ARBA00012862"/>
    </source>
</evidence>
<dbReference type="EC" id="5.4.99.62" evidence="2"/>
<dbReference type="Pfam" id="PF05025">
    <property type="entry name" value="RbsD_FucU"/>
    <property type="match status" value="1"/>
</dbReference>
<organism evidence="6 7">
    <name type="scientific">Paeniglutamicibacter psychrophenolicus</name>
    <dbReference type="NCBI Taxonomy" id="257454"/>
    <lineage>
        <taxon>Bacteria</taxon>
        <taxon>Bacillati</taxon>
        <taxon>Actinomycetota</taxon>
        <taxon>Actinomycetes</taxon>
        <taxon>Micrococcales</taxon>
        <taxon>Micrococcaceae</taxon>
        <taxon>Paeniglutamicibacter</taxon>
    </lineage>
</organism>
<dbReference type="PANTHER" id="PTHR37831:SF1">
    <property type="entry name" value="D-RIBOSE PYRANASE"/>
    <property type="match status" value="1"/>
</dbReference>
<evidence type="ECO:0000313" key="6">
    <source>
        <dbReference type="EMBL" id="MBP2373065.1"/>
    </source>
</evidence>